<sequence length="114" mass="12790">MLVQSFGRELLVVDYALNKARITRLYCVNKARPRLHCNGRCYLAQKLRKAAETEKKAPAGPEKVKYEVLPTAAAFVPRRPQQWPAPTPRFAALRGSCYAFAPVRGVFHPPAVRA</sequence>
<gene>
    <name evidence="1" type="ORF">Q5H93_21835</name>
</gene>
<keyword evidence="2" id="KW-1185">Reference proteome</keyword>
<organism evidence="1 2">
    <name type="scientific">Hymenobacter aranciens</name>
    <dbReference type="NCBI Taxonomy" id="3063996"/>
    <lineage>
        <taxon>Bacteria</taxon>
        <taxon>Pseudomonadati</taxon>
        <taxon>Bacteroidota</taxon>
        <taxon>Cytophagia</taxon>
        <taxon>Cytophagales</taxon>
        <taxon>Hymenobacteraceae</taxon>
        <taxon>Hymenobacter</taxon>
    </lineage>
</organism>
<evidence type="ECO:0000313" key="2">
    <source>
        <dbReference type="Proteomes" id="UP001176429"/>
    </source>
</evidence>
<accession>A0ABT9BGK4</accession>
<comment type="caution">
    <text evidence="1">The sequence shown here is derived from an EMBL/GenBank/DDBJ whole genome shotgun (WGS) entry which is preliminary data.</text>
</comment>
<reference evidence="1" key="1">
    <citation type="submission" date="2023-07" db="EMBL/GenBank/DDBJ databases">
        <authorList>
            <person name="Kim M.K."/>
        </authorList>
    </citation>
    <scope>NUCLEOTIDE SEQUENCE</scope>
    <source>
        <strain evidence="1">ASUV-10-1</strain>
    </source>
</reference>
<dbReference type="Proteomes" id="UP001176429">
    <property type="component" value="Unassembled WGS sequence"/>
</dbReference>
<evidence type="ECO:0000313" key="1">
    <source>
        <dbReference type="EMBL" id="MDO7877397.1"/>
    </source>
</evidence>
<proteinExistence type="predicted"/>
<protein>
    <submittedName>
        <fullName evidence="1">Uncharacterized protein</fullName>
    </submittedName>
</protein>
<name>A0ABT9BGK4_9BACT</name>
<dbReference type="EMBL" id="JAUQSY010000019">
    <property type="protein sequence ID" value="MDO7877397.1"/>
    <property type="molecule type" value="Genomic_DNA"/>
</dbReference>